<dbReference type="GO" id="GO:0005737">
    <property type="term" value="C:cytoplasm"/>
    <property type="evidence" value="ECO:0007669"/>
    <property type="project" value="UniProtKB-ARBA"/>
</dbReference>
<dbReference type="InterPro" id="IPR029072">
    <property type="entry name" value="YebC-like"/>
</dbReference>
<protein>
    <recommendedName>
        <fullName evidence="6">YebC-like protein</fullName>
    </recommendedName>
</protein>
<dbReference type="PANTHER" id="PTHR12532:SF0">
    <property type="entry name" value="TRANSLATIONAL ACTIVATOR OF CYTOCHROME C OXIDASE 1"/>
    <property type="match status" value="1"/>
</dbReference>
<reference evidence="4" key="1">
    <citation type="submission" date="2022-07" db="EMBL/GenBank/DDBJ databases">
        <title>Phylogenomic reconstructions and comparative analyses of Kickxellomycotina fungi.</title>
        <authorList>
            <person name="Reynolds N.K."/>
            <person name="Stajich J.E."/>
            <person name="Barry K."/>
            <person name="Grigoriev I.V."/>
            <person name="Crous P."/>
            <person name="Smith M.E."/>
        </authorList>
    </citation>
    <scope>NUCLEOTIDE SEQUENCE</scope>
    <source>
        <strain evidence="4">RSA 861</strain>
    </source>
</reference>
<dbReference type="Pfam" id="PF01709">
    <property type="entry name" value="Transcrip_reg"/>
    <property type="match status" value="1"/>
</dbReference>
<dbReference type="PANTHER" id="PTHR12532">
    <property type="entry name" value="TRANSLATIONAL ACTIVATOR OF CYTOCHROME C OXIDASE 1"/>
    <property type="match status" value="1"/>
</dbReference>
<evidence type="ECO:0008006" key="6">
    <source>
        <dbReference type="Google" id="ProtNLM"/>
    </source>
</evidence>
<dbReference type="OrthoDB" id="2017544at2759"/>
<dbReference type="Proteomes" id="UP001150569">
    <property type="component" value="Unassembled WGS sequence"/>
</dbReference>
<evidence type="ECO:0000259" key="3">
    <source>
        <dbReference type="Pfam" id="PF20772"/>
    </source>
</evidence>
<dbReference type="InterPro" id="IPR048300">
    <property type="entry name" value="TACO1_YebC-like_2nd/3rd_dom"/>
</dbReference>
<dbReference type="Gene3D" id="1.10.10.200">
    <property type="match status" value="1"/>
</dbReference>
<comment type="similarity">
    <text evidence="1">Belongs to the TACO1 family.</text>
</comment>
<dbReference type="InterPro" id="IPR002876">
    <property type="entry name" value="Transcrip_reg_TACO1-like"/>
</dbReference>
<gene>
    <name evidence="4" type="ORF">IWQ60_011656</name>
</gene>
<evidence type="ECO:0000313" key="5">
    <source>
        <dbReference type="Proteomes" id="UP001150569"/>
    </source>
</evidence>
<evidence type="ECO:0000259" key="2">
    <source>
        <dbReference type="Pfam" id="PF01709"/>
    </source>
</evidence>
<proteinExistence type="inferred from homology"/>
<dbReference type="InterPro" id="IPR049083">
    <property type="entry name" value="TACO1_YebC_N"/>
</dbReference>
<keyword evidence="5" id="KW-1185">Reference proteome</keyword>
<dbReference type="SUPFAM" id="SSF75625">
    <property type="entry name" value="YebC-like"/>
    <property type="match status" value="1"/>
</dbReference>
<organism evidence="4 5">
    <name type="scientific">Tieghemiomyces parasiticus</name>
    <dbReference type="NCBI Taxonomy" id="78921"/>
    <lineage>
        <taxon>Eukaryota</taxon>
        <taxon>Fungi</taxon>
        <taxon>Fungi incertae sedis</taxon>
        <taxon>Zoopagomycota</taxon>
        <taxon>Kickxellomycotina</taxon>
        <taxon>Dimargaritomycetes</taxon>
        <taxon>Dimargaritales</taxon>
        <taxon>Dimargaritaceae</taxon>
        <taxon>Tieghemiomyces</taxon>
    </lineage>
</organism>
<dbReference type="Pfam" id="PF20772">
    <property type="entry name" value="TACO1_YebC_N"/>
    <property type="match status" value="1"/>
</dbReference>
<evidence type="ECO:0000256" key="1">
    <source>
        <dbReference type="ARBA" id="ARBA00008724"/>
    </source>
</evidence>
<dbReference type="InterPro" id="IPR017856">
    <property type="entry name" value="Integrase-like_N"/>
</dbReference>
<dbReference type="EMBL" id="JANBPT010001379">
    <property type="protein sequence ID" value="KAJ1908557.1"/>
    <property type="molecule type" value="Genomic_DNA"/>
</dbReference>
<dbReference type="InterPro" id="IPR026564">
    <property type="entry name" value="Transcrip_reg_TACO1-like_dom3"/>
</dbReference>
<sequence>MQPPRLLSFSRLLQSPSTRATRFCGCPSRPGLLGALQPTSPTVGSAPLGWSTVPVRFAGHNKWSQIKRAKAVNDGKRGATFTRLALTITAAVKAAVLNDAKKVNMPKATVEKAIKRGTGETDEKLTHEVYQGYGPHQVAFMITHVFRILLLLPCPHFPPGCSETMTDNPTRTVQRVRSILTRAGGSITSVEWLFQKKGLIHFDRGTRTDSDDTVLENAIDAGAEDIEELGGGAYKVICGYQDLQKTYRQLTGTHGYHVTTAELTYIPDSHVDLNEEQLPDLEHTFDRLEDVDEVTKVHCNAA</sequence>
<feature type="domain" description="TACO1/YebC-like second and third" evidence="2">
    <location>
        <begin position="163"/>
        <end position="301"/>
    </location>
</feature>
<feature type="domain" description="TACO1/YebC-like N-terminal" evidence="3">
    <location>
        <begin position="61"/>
        <end position="120"/>
    </location>
</feature>
<evidence type="ECO:0000313" key="4">
    <source>
        <dbReference type="EMBL" id="KAJ1908557.1"/>
    </source>
</evidence>
<dbReference type="AlphaFoldDB" id="A0A9W8DH35"/>
<comment type="caution">
    <text evidence="4">The sequence shown here is derived from an EMBL/GenBank/DDBJ whole genome shotgun (WGS) entry which is preliminary data.</text>
</comment>
<dbReference type="Gene3D" id="3.30.70.980">
    <property type="match status" value="2"/>
</dbReference>
<name>A0A9W8DH35_9FUNG</name>
<accession>A0A9W8DH35</accession>